<dbReference type="InterPro" id="IPR050545">
    <property type="entry name" value="Mycobact_MmpL"/>
</dbReference>
<feature type="transmembrane region" description="Helical" evidence="6">
    <location>
        <begin position="591"/>
        <end position="608"/>
    </location>
</feature>
<keyword evidence="4 6" id="KW-1133">Transmembrane helix</keyword>
<name>A0A081NCP2_9GAMM</name>
<dbReference type="AlphaFoldDB" id="A0A081NCP2"/>
<dbReference type="PANTHER" id="PTHR33406">
    <property type="entry name" value="MEMBRANE PROTEIN MJ1562-RELATED"/>
    <property type="match status" value="1"/>
</dbReference>
<keyword evidence="3 6" id="KW-0812">Transmembrane</keyword>
<dbReference type="Gene3D" id="1.20.1640.10">
    <property type="entry name" value="Multidrug efflux transporter AcrB transmembrane domain"/>
    <property type="match status" value="2"/>
</dbReference>
<dbReference type="PROSITE" id="PS50156">
    <property type="entry name" value="SSD"/>
    <property type="match status" value="1"/>
</dbReference>
<sequence length="722" mass="79635">MRVNDQPIIVRAIVLLIVMSLFLFAIAGITDLKGNASYRAYFSEQDDRVKQLDDISKTFNLYEPLVIIITAPEGNTLDDSPGILPAARSLQEALESLPSVKYSTSFEAYIVDPEDEFASPIESQTPFQATVASLLVSQDRRSGLIVLDVSLDSPGDAKEILLFNQQVNDLVDQHLNRPLGTHSLLSGALALNTAYIDVVKHDVKLFAPGLIALMMMVLIAIFRRISIALLLIATGTLSVLTAFGILGYFQVSLTAINAFVPIIIIALAIVTAMHNVLGMYQHIASGEPVTRAVEKSYQENLTPLSLSCLTTAAGFLFLLTSPSPPIQIVGISVALGIVLSYLLTLTWMRFILPLLTISKEEASRVLDRISPVRLKTICSRHYRKLITSSLLLLILSSAALTQLRIDDNVFHYFPEQHPFRSSLGLLDQQFSGATTLNYVITLSEQDTKRFDQIKALQRFTQWLRERTDVHQILMPPEHLLEPGALKKAQPFVNFSSTGLERLITADGRKIRLELHLNSLSARELMTFDWQTRQWLELHAPSLPIKGGTSAEMMFAQLSHQNALNMFSSLLIALLLITLLIGALLRSWTAMALALFSNFFPVLLVYGFWSATGGPISLGCAVVIGMIMGVIVDDTLHVLIKYQRRRKVAGADNALNIVWQSVMPAVWVSSLILMVALTVGLLSDFRPIAELSFLSIATLLAALLTDLIVLPALLGRDIIKSRV</sequence>
<dbReference type="Pfam" id="PF03176">
    <property type="entry name" value="MMPL"/>
    <property type="match status" value="2"/>
</dbReference>
<feature type="transmembrane region" description="Helical" evidence="6">
    <location>
        <begin position="614"/>
        <end position="635"/>
    </location>
</feature>
<evidence type="ECO:0000256" key="5">
    <source>
        <dbReference type="ARBA" id="ARBA00023136"/>
    </source>
</evidence>
<feature type="transmembrane region" description="Helical" evidence="6">
    <location>
        <begin position="326"/>
        <end position="348"/>
    </location>
</feature>
<dbReference type="STRING" id="1137799.GZ78_23595"/>
<evidence type="ECO:0000256" key="1">
    <source>
        <dbReference type="ARBA" id="ARBA00004651"/>
    </source>
</evidence>
<dbReference type="InterPro" id="IPR000731">
    <property type="entry name" value="SSD"/>
</dbReference>
<feature type="transmembrane region" description="Helical" evidence="6">
    <location>
        <begin position="692"/>
        <end position="713"/>
    </location>
</feature>
<feature type="transmembrane region" description="Helical" evidence="6">
    <location>
        <begin position="255"/>
        <end position="280"/>
    </location>
</feature>
<dbReference type="RefSeq" id="WP_034840858.1">
    <property type="nucleotide sequence ID" value="NZ_JOKH01000006.1"/>
</dbReference>
<evidence type="ECO:0000256" key="2">
    <source>
        <dbReference type="ARBA" id="ARBA00022475"/>
    </source>
</evidence>
<evidence type="ECO:0000313" key="8">
    <source>
        <dbReference type="EMBL" id="KEQ16215.1"/>
    </source>
</evidence>
<keyword evidence="5 6" id="KW-0472">Membrane</keyword>
<protein>
    <recommendedName>
        <fullName evidence="7">SSD domain-containing protein</fullName>
    </recommendedName>
</protein>
<feature type="transmembrane region" description="Helical" evidence="6">
    <location>
        <begin position="12"/>
        <end position="30"/>
    </location>
</feature>
<dbReference type="SUPFAM" id="SSF82866">
    <property type="entry name" value="Multidrug efflux transporter AcrB transmembrane domain"/>
    <property type="match status" value="2"/>
</dbReference>
<accession>A0A081NCP2</accession>
<evidence type="ECO:0000256" key="6">
    <source>
        <dbReference type="SAM" id="Phobius"/>
    </source>
</evidence>
<evidence type="ECO:0000256" key="3">
    <source>
        <dbReference type="ARBA" id="ARBA00022692"/>
    </source>
</evidence>
<comment type="caution">
    <text evidence="8">The sequence shown here is derived from an EMBL/GenBank/DDBJ whole genome shotgun (WGS) entry which is preliminary data.</text>
</comment>
<feature type="domain" description="SSD" evidence="7">
    <location>
        <begin position="224"/>
        <end position="354"/>
    </location>
</feature>
<evidence type="ECO:0000259" key="7">
    <source>
        <dbReference type="PROSITE" id="PS50156"/>
    </source>
</evidence>
<feature type="transmembrane region" description="Helical" evidence="6">
    <location>
        <begin position="385"/>
        <end position="405"/>
    </location>
</feature>
<dbReference type="eggNOG" id="COG1033">
    <property type="taxonomic scope" value="Bacteria"/>
</dbReference>
<gene>
    <name evidence="8" type="ORF">GZ78_23595</name>
</gene>
<dbReference type="EMBL" id="JOKH01000006">
    <property type="protein sequence ID" value="KEQ16215.1"/>
    <property type="molecule type" value="Genomic_DNA"/>
</dbReference>
<keyword evidence="9" id="KW-1185">Reference proteome</keyword>
<dbReference type="GO" id="GO:0005886">
    <property type="term" value="C:plasma membrane"/>
    <property type="evidence" value="ECO:0007669"/>
    <property type="project" value="UniProtKB-SubCell"/>
</dbReference>
<evidence type="ECO:0000256" key="4">
    <source>
        <dbReference type="ARBA" id="ARBA00022989"/>
    </source>
</evidence>
<feature type="transmembrane region" description="Helical" evidence="6">
    <location>
        <begin position="562"/>
        <end position="584"/>
    </location>
</feature>
<dbReference type="Proteomes" id="UP000028073">
    <property type="component" value="Unassembled WGS sequence"/>
</dbReference>
<proteinExistence type="predicted"/>
<feature type="transmembrane region" description="Helical" evidence="6">
    <location>
        <begin position="229"/>
        <end position="249"/>
    </location>
</feature>
<feature type="transmembrane region" description="Helical" evidence="6">
    <location>
        <begin position="301"/>
        <end position="320"/>
    </location>
</feature>
<feature type="transmembrane region" description="Helical" evidence="6">
    <location>
        <begin position="656"/>
        <end position="680"/>
    </location>
</feature>
<feature type="transmembrane region" description="Helical" evidence="6">
    <location>
        <begin position="205"/>
        <end position="222"/>
    </location>
</feature>
<keyword evidence="2" id="KW-1003">Cell membrane</keyword>
<dbReference type="PANTHER" id="PTHR33406:SF12">
    <property type="entry name" value="BLR2997 PROTEIN"/>
    <property type="match status" value="1"/>
</dbReference>
<comment type="subcellular location">
    <subcellularLocation>
        <location evidence="1">Cell membrane</location>
        <topology evidence="1">Multi-pass membrane protein</topology>
    </subcellularLocation>
</comment>
<dbReference type="OrthoDB" id="9803781at2"/>
<reference evidence="8 9" key="1">
    <citation type="submission" date="2014-06" db="EMBL/GenBank/DDBJ databases">
        <title>Whole Genome Sequences of Three Symbiotic Endozoicomonas Bacteria.</title>
        <authorList>
            <person name="Neave M.J."/>
            <person name="Apprill A."/>
            <person name="Voolstra C.R."/>
        </authorList>
    </citation>
    <scope>NUCLEOTIDE SEQUENCE [LARGE SCALE GENOMIC DNA]</scope>
    <source>
        <strain evidence="8 9">DSM 25634</strain>
    </source>
</reference>
<organism evidence="8 9">
    <name type="scientific">Endozoicomonas numazuensis</name>
    <dbReference type="NCBI Taxonomy" id="1137799"/>
    <lineage>
        <taxon>Bacteria</taxon>
        <taxon>Pseudomonadati</taxon>
        <taxon>Pseudomonadota</taxon>
        <taxon>Gammaproteobacteria</taxon>
        <taxon>Oceanospirillales</taxon>
        <taxon>Endozoicomonadaceae</taxon>
        <taxon>Endozoicomonas</taxon>
    </lineage>
</organism>
<dbReference type="InterPro" id="IPR004869">
    <property type="entry name" value="MMPL_dom"/>
</dbReference>
<evidence type="ECO:0000313" key="9">
    <source>
        <dbReference type="Proteomes" id="UP000028073"/>
    </source>
</evidence>